<keyword evidence="3" id="KW-1185">Reference proteome</keyword>
<keyword evidence="1" id="KW-0175">Coiled coil</keyword>
<organism evidence="2 3">
    <name type="scientific">Aminivibrio pyruvatiphilus</name>
    <dbReference type="NCBI Taxonomy" id="1005740"/>
    <lineage>
        <taxon>Bacteria</taxon>
        <taxon>Thermotogati</taxon>
        <taxon>Synergistota</taxon>
        <taxon>Synergistia</taxon>
        <taxon>Synergistales</taxon>
        <taxon>Aminobacteriaceae</taxon>
        <taxon>Aminivibrio</taxon>
    </lineage>
</organism>
<name>A0A4R8M461_9BACT</name>
<dbReference type="InterPro" id="IPR035205">
    <property type="entry name" value="DUF5320"/>
</dbReference>
<feature type="coiled-coil region" evidence="1">
    <location>
        <begin position="59"/>
        <end position="86"/>
    </location>
</feature>
<evidence type="ECO:0008006" key="4">
    <source>
        <dbReference type="Google" id="ProtNLM"/>
    </source>
</evidence>
<dbReference type="RefSeq" id="WP_133957903.1">
    <property type="nucleotide sequence ID" value="NZ_SORI01000012.1"/>
</dbReference>
<sequence length="86" mass="9266">MPARNGTGPLGMGPMTGWGRGWCGGGRGMGRGFAGYGRFGMGRGFGGVWAAPVTPEMEEQALRQEMEMLRSRMDELQARLGKDRGE</sequence>
<dbReference type="AlphaFoldDB" id="A0A4R8M461"/>
<dbReference type="Pfam" id="PF17253">
    <property type="entry name" value="DUF5320"/>
    <property type="match status" value="1"/>
</dbReference>
<gene>
    <name evidence="2" type="ORF">C8D99_11215</name>
</gene>
<reference evidence="2 3" key="1">
    <citation type="submission" date="2019-03" db="EMBL/GenBank/DDBJ databases">
        <title>Genomic Encyclopedia of Type Strains, Phase IV (KMG-IV): sequencing the most valuable type-strain genomes for metagenomic binning, comparative biology and taxonomic classification.</title>
        <authorList>
            <person name="Goeker M."/>
        </authorList>
    </citation>
    <scope>NUCLEOTIDE SEQUENCE [LARGE SCALE GENOMIC DNA]</scope>
    <source>
        <strain evidence="2 3">DSM 25964</strain>
    </source>
</reference>
<accession>A0A4R8M461</accession>
<protein>
    <recommendedName>
        <fullName evidence="4">Cytoplasmic protein</fullName>
    </recommendedName>
</protein>
<dbReference type="Proteomes" id="UP000295066">
    <property type="component" value="Unassembled WGS sequence"/>
</dbReference>
<comment type="caution">
    <text evidence="2">The sequence shown here is derived from an EMBL/GenBank/DDBJ whole genome shotgun (WGS) entry which is preliminary data.</text>
</comment>
<evidence type="ECO:0000313" key="3">
    <source>
        <dbReference type="Proteomes" id="UP000295066"/>
    </source>
</evidence>
<dbReference type="EMBL" id="SORI01000012">
    <property type="protein sequence ID" value="TDY59508.1"/>
    <property type="molecule type" value="Genomic_DNA"/>
</dbReference>
<evidence type="ECO:0000313" key="2">
    <source>
        <dbReference type="EMBL" id="TDY59508.1"/>
    </source>
</evidence>
<proteinExistence type="predicted"/>
<evidence type="ECO:0000256" key="1">
    <source>
        <dbReference type="SAM" id="Coils"/>
    </source>
</evidence>